<keyword evidence="1" id="KW-1133">Transmembrane helix</keyword>
<keyword evidence="1" id="KW-0812">Transmembrane</keyword>
<evidence type="ECO:0000256" key="1">
    <source>
        <dbReference type="SAM" id="Phobius"/>
    </source>
</evidence>
<organism evidence="2 3">
    <name type="scientific">Phragmitibacter flavus</name>
    <dbReference type="NCBI Taxonomy" id="2576071"/>
    <lineage>
        <taxon>Bacteria</taxon>
        <taxon>Pseudomonadati</taxon>
        <taxon>Verrucomicrobiota</taxon>
        <taxon>Verrucomicrobiia</taxon>
        <taxon>Verrucomicrobiales</taxon>
        <taxon>Verrucomicrobiaceae</taxon>
        <taxon>Phragmitibacter</taxon>
    </lineage>
</organism>
<accession>A0A5R8KEF6</accession>
<dbReference type="EMBL" id="VAUV01000007">
    <property type="protein sequence ID" value="TLD70694.1"/>
    <property type="molecule type" value="Genomic_DNA"/>
</dbReference>
<proteinExistence type="predicted"/>
<evidence type="ECO:0000313" key="3">
    <source>
        <dbReference type="Proteomes" id="UP000306196"/>
    </source>
</evidence>
<sequence>MIHQRPLRSQPAFSLVEVALALAVASLAIMSVLGLMPMLMNSERENTATSVFPAMCSQVMGKLRDEAYPAALPEEVRLMFFTDQGTLTGNPTDAVYRCEISHRPLPVEAARSGGSNAPTPGHHCHLVELKFRWPVGASAGDVRIFHATLAND</sequence>
<dbReference type="AlphaFoldDB" id="A0A5R8KEF6"/>
<protein>
    <recommendedName>
        <fullName evidence="4">Prepilin-type N-terminal cleavage/methylation domain-containing protein</fullName>
    </recommendedName>
</protein>
<name>A0A5R8KEF6_9BACT</name>
<reference evidence="2 3" key="1">
    <citation type="submission" date="2019-05" db="EMBL/GenBank/DDBJ databases">
        <title>Verrucobacter flavum gen. nov., sp. nov. a new member of the family Verrucomicrobiaceae.</title>
        <authorList>
            <person name="Szuroczki S."/>
            <person name="Abbaszade G."/>
            <person name="Szabo A."/>
            <person name="Felfoldi T."/>
            <person name="Schumann P."/>
            <person name="Boka K."/>
            <person name="Keki Z."/>
            <person name="Toumi M."/>
            <person name="Toth E."/>
        </authorList>
    </citation>
    <scope>NUCLEOTIDE SEQUENCE [LARGE SCALE GENOMIC DNA]</scope>
    <source>
        <strain evidence="2 3">MG-N-17</strain>
    </source>
</reference>
<keyword evidence="3" id="KW-1185">Reference proteome</keyword>
<feature type="transmembrane region" description="Helical" evidence="1">
    <location>
        <begin position="12"/>
        <end position="40"/>
    </location>
</feature>
<comment type="caution">
    <text evidence="2">The sequence shown here is derived from an EMBL/GenBank/DDBJ whole genome shotgun (WGS) entry which is preliminary data.</text>
</comment>
<evidence type="ECO:0000313" key="2">
    <source>
        <dbReference type="EMBL" id="TLD70694.1"/>
    </source>
</evidence>
<dbReference type="Proteomes" id="UP000306196">
    <property type="component" value="Unassembled WGS sequence"/>
</dbReference>
<gene>
    <name evidence="2" type="ORF">FEM03_10295</name>
</gene>
<evidence type="ECO:0008006" key="4">
    <source>
        <dbReference type="Google" id="ProtNLM"/>
    </source>
</evidence>
<keyword evidence="1" id="KW-0472">Membrane</keyword>